<gene>
    <name evidence="1" type="ORF">AG1IA_05772</name>
</gene>
<dbReference type="Proteomes" id="UP000011668">
    <property type="component" value="Unassembled WGS sequence"/>
</dbReference>
<dbReference type="HOGENOM" id="CLU_3088926_0_0_1"/>
<reference evidence="1 2" key="1">
    <citation type="journal article" date="2013" name="Nat. Commun.">
        <title>The evolution and pathogenic mechanisms of the rice sheath blight pathogen.</title>
        <authorList>
            <person name="Zheng A."/>
            <person name="Lin R."/>
            <person name="Xu L."/>
            <person name="Qin P."/>
            <person name="Tang C."/>
            <person name="Ai P."/>
            <person name="Zhang D."/>
            <person name="Liu Y."/>
            <person name="Sun Z."/>
            <person name="Feng H."/>
            <person name="Wang Y."/>
            <person name="Chen Y."/>
            <person name="Liang X."/>
            <person name="Fu R."/>
            <person name="Li Q."/>
            <person name="Zhang J."/>
            <person name="Yu X."/>
            <person name="Xie Z."/>
            <person name="Ding L."/>
            <person name="Guan P."/>
            <person name="Tang J."/>
            <person name="Liang Y."/>
            <person name="Wang S."/>
            <person name="Deng Q."/>
            <person name="Li S."/>
            <person name="Zhu J."/>
            <person name="Wang L."/>
            <person name="Liu H."/>
            <person name="Li P."/>
        </authorList>
    </citation>
    <scope>NUCLEOTIDE SEQUENCE [LARGE SCALE GENOMIC DNA]</scope>
    <source>
        <strain evidence="2">AG-1 IA</strain>
    </source>
</reference>
<comment type="caution">
    <text evidence="1">The sequence shown here is derived from an EMBL/GenBank/DDBJ whole genome shotgun (WGS) entry which is preliminary data.</text>
</comment>
<protein>
    <submittedName>
        <fullName evidence="1">Uncharacterized protein</fullName>
    </submittedName>
</protein>
<evidence type="ECO:0000313" key="2">
    <source>
        <dbReference type="Proteomes" id="UP000011668"/>
    </source>
</evidence>
<organism evidence="1 2">
    <name type="scientific">Thanatephorus cucumeris (strain AG1-IA)</name>
    <name type="common">Rice sheath blight fungus</name>
    <name type="synonym">Rhizoctonia solani</name>
    <dbReference type="NCBI Taxonomy" id="983506"/>
    <lineage>
        <taxon>Eukaryota</taxon>
        <taxon>Fungi</taxon>
        <taxon>Dikarya</taxon>
        <taxon>Basidiomycota</taxon>
        <taxon>Agaricomycotina</taxon>
        <taxon>Agaricomycetes</taxon>
        <taxon>Cantharellales</taxon>
        <taxon>Ceratobasidiaceae</taxon>
        <taxon>Rhizoctonia</taxon>
        <taxon>Rhizoctonia solani AG-1</taxon>
    </lineage>
</organism>
<dbReference type="AlphaFoldDB" id="L8WQB1"/>
<evidence type="ECO:0000313" key="1">
    <source>
        <dbReference type="EMBL" id="ELU40195.1"/>
    </source>
</evidence>
<accession>L8WQB1</accession>
<name>L8WQB1_THACA</name>
<dbReference type="EMBL" id="AFRT01001495">
    <property type="protein sequence ID" value="ELU40195.1"/>
    <property type="molecule type" value="Genomic_DNA"/>
</dbReference>
<proteinExistence type="predicted"/>
<keyword evidence="2" id="KW-1185">Reference proteome</keyword>
<sequence length="52" mass="6309">MNRQSVYMCVHLRQLKYSRSKVNRQSKTKRKCAKARMCVYNSELWREQASVQ</sequence>